<feature type="compositionally biased region" description="Polar residues" evidence="1">
    <location>
        <begin position="528"/>
        <end position="543"/>
    </location>
</feature>
<feature type="signal peptide" evidence="3">
    <location>
        <begin position="1"/>
        <end position="22"/>
    </location>
</feature>
<dbReference type="InterPro" id="IPR016187">
    <property type="entry name" value="CTDL_fold"/>
</dbReference>
<evidence type="ECO:0000313" key="4">
    <source>
        <dbReference type="EMBL" id="CAD5220467.1"/>
    </source>
</evidence>
<evidence type="ECO:0000313" key="6">
    <source>
        <dbReference type="Proteomes" id="UP000095284"/>
    </source>
</evidence>
<feature type="chain" id="PRO_5036022021" evidence="3">
    <location>
        <begin position="23"/>
        <end position="855"/>
    </location>
</feature>
<keyword evidence="3" id="KW-0732">Signal</keyword>
<reference evidence="5" key="2">
    <citation type="submission" date="2020-08" db="EMBL/GenBank/DDBJ databases">
        <authorList>
            <person name="Kikuchi T."/>
        </authorList>
    </citation>
    <scope>NUCLEOTIDE SEQUENCE</scope>
    <source>
        <strain evidence="4">Ka4C1</strain>
    </source>
</reference>
<keyword evidence="7" id="KW-1185">Reference proteome</keyword>
<evidence type="ECO:0000256" key="2">
    <source>
        <dbReference type="SAM" id="Phobius"/>
    </source>
</evidence>
<dbReference type="EMBL" id="CAJFCV020000003">
    <property type="protein sequence ID" value="CAG9106647.1"/>
    <property type="molecule type" value="Genomic_DNA"/>
</dbReference>
<dbReference type="eggNOG" id="ENOG502SV53">
    <property type="taxonomic scope" value="Eukaryota"/>
</dbReference>
<dbReference type="PROSITE" id="PS51257">
    <property type="entry name" value="PROKAR_LIPOPROTEIN"/>
    <property type="match status" value="1"/>
</dbReference>
<dbReference type="AlphaFoldDB" id="A0A1I7RZB5"/>
<evidence type="ECO:0000256" key="3">
    <source>
        <dbReference type="SAM" id="SignalP"/>
    </source>
</evidence>
<dbReference type="WBParaSite" id="BXY_0608500.1">
    <property type="protein sequence ID" value="BXY_0608500.1"/>
    <property type="gene ID" value="BXY_0608500"/>
</dbReference>
<accession>A0A1I7RZB5</accession>
<feature type="transmembrane region" description="Helical" evidence="2">
    <location>
        <begin position="644"/>
        <end position="668"/>
    </location>
</feature>
<reference evidence="8" key="1">
    <citation type="submission" date="2016-11" db="UniProtKB">
        <authorList>
            <consortium name="WormBaseParasite"/>
        </authorList>
    </citation>
    <scope>IDENTIFICATION</scope>
</reference>
<keyword evidence="2" id="KW-1133">Transmembrane helix</keyword>
<proteinExistence type="predicted"/>
<feature type="region of interest" description="Disordered" evidence="1">
    <location>
        <begin position="337"/>
        <end position="547"/>
    </location>
</feature>
<dbReference type="Gene3D" id="3.10.100.10">
    <property type="entry name" value="Mannose-Binding Protein A, subunit A"/>
    <property type="match status" value="2"/>
</dbReference>
<keyword evidence="2" id="KW-0472">Membrane</keyword>
<evidence type="ECO:0000313" key="7">
    <source>
        <dbReference type="Proteomes" id="UP000659654"/>
    </source>
</evidence>
<keyword evidence="2" id="KW-0812">Transmembrane</keyword>
<evidence type="ECO:0000313" key="5">
    <source>
        <dbReference type="EMBL" id="CAG9106647.1"/>
    </source>
</evidence>
<feature type="compositionally biased region" description="Low complexity" evidence="1">
    <location>
        <begin position="341"/>
        <end position="483"/>
    </location>
</feature>
<feature type="compositionally biased region" description="Low complexity" evidence="1">
    <location>
        <begin position="559"/>
        <end position="580"/>
    </location>
</feature>
<feature type="region of interest" description="Disordered" evidence="1">
    <location>
        <begin position="559"/>
        <end position="583"/>
    </location>
</feature>
<dbReference type="Proteomes" id="UP000582659">
    <property type="component" value="Unassembled WGS sequence"/>
</dbReference>
<dbReference type="SUPFAM" id="SSF56436">
    <property type="entry name" value="C-type lectin-like"/>
    <property type="match status" value="2"/>
</dbReference>
<dbReference type="InterPro" id="IPR016186">
    <property type="entry name" value="C-type_lectin-like/link_sf"/>
</dbReference>
<sequence>MDELKKLLIFCFLSGLSQVSTSCTCDGTTLTVNGEQTCFEVVNGSGGSWAAADKKCSSLGGFLAHIQEKNLLTNLTSLISQSSTPLMVGQLVGNVEYEMIAYMCPHNSYKSLVTKSTIEDTIVGDASTNDSCLFIQSSDHKLHYGSCTQTANVLCQIPMETTDYCGIMCGGVTASSTTSNGVTVAASTMPNECGCNGVTTEVDGDKTCFEIADHSGGNWRNADQKCADKNGFVAHIMDERMLTTLKNYVKSNYKRPIMVGHIVGNAEYSLIAYMCPNNSYKDLMDNSVIDQTINGNSTDNATCLFIENSDYKLHYGTCTMTADVLCEIPLESDSRCGVMRSCSSTSSISSKTTVSTKSASSSKTSSNPLSLNNANSNSSGLTKTTSKSNSSNSSSNKQNSTSTNSNGTSPTVSTNANGSSTNNNNSSSTNNNSLSSSSQGNSNPTNSSSTLTNSNSNSSNSSNAAGSSPNSNSNNSASNNNSNGNGGVNNGRGNSSNPLILADYDQDNGEGTFDKEETIPPTGKPGGNSKNPFGSNAISQDPLNSTATTTFNTNSFHNASSSQVTGLSTLRTRGTTRSVSNASPTAEDILNMANDYNYPYGNDSMMDPLYNDTFLLYFDPNGNDGRGECYGRAYSRVGRWCVAWWVWLLIVLLAVAVLILFFGILFFFCGFSGLRRDHTNIVYIDQPPRTVFIDKPRPTVTTVVEQLEIVQIGRGPPTILYDIAVSETIAPGYIVPPKPYYPTSPMMLLGPDDPYTNRSMSLGMIEEIRTDSPSNQITHENLAGSKLDLPGHSSPYDDRLPTGATSVIPPPIVQPESGNVPSMSDGLRDIDYNHPATNVPLKTFDEARRSAPAME</sequence>
<name>A0A1I7RZB5_BURXY</name>
<dbReference type="EMBL" id="CAJFDI010000003">
    <property type="protein sequence ID" value="CAD5220467.1"/>
    <property type="molecule type" value="Genomic_DNA"/>
</dbReference>
<evidence type="ECO:0000313" key="8">
    <source>
        <dbReference type="WBParaSite" id="BXY_0608500.1"/>
    </source>
</evidence>
<organism evidence="6 8">
    <name type="scientific">Bursaphelenchus xylophilus</name>
    <name type="common">Pinewood nematode worm</name>
    <name type="synonym">Aphelenchoides xylophilus</name>
    <dbReference type="NCBI Taxonomy" id="6326"/>
    <lineage>
        <taxon>Eukaryota</taxon>
        <taxon>Metazoa</taxon>
        <taxon>Ecdysozoa</taxon>
        <taxon>Nematoda</taxon>
        <taxon>Chromadorea</taxon>
        <taxon>Rhabditida</taxon>
        <taxon>Tylenchina</taxon>
        <taxon>Tylenchomorpha</taxon>
        <taxon>Aphelenchoidea</taxon>
        <taxon>Aphelenchoididae</taxon>
        <taxon>Bursaphelenchus</taxon>
    </lineage>
</organism>
<dbReference type="CDD" id="cd00037">
    <property type="entry name" value="CLECT"/>
    <property type="match status" value="1"/>
</dbReference>
<dbReference type="Proteomes" id="UP000659654">
    <property type="component" value="Unassembled WGS sequence"/>
</dbReference>
<gene>
    <name evidence="4" type="ORF">BXYJ_LOCUS6193</name>
</gene>
<dbReference type="OrthoDB" id="5875363at2759"/>
<protein>
    <submittedName>
        <fullName evidence="4">(pine wood nematode) hypothetical protein</fullName>
    </submittedName>
</protein>
<dbReference type="Proteomes" id="UP000095284">
    <property type="component" value="Unplaced"/>
</dbReference>
<evidence type="ECO:0000256" key="1">
    <source>
        <dbReference type="SAM" id="MobiDB-lite"/>
    </source>
</evidence>